<dbReference type="GO" id="GO:0008889">
    <property type="term" value="F:glycerophosphodiester phosphodiesterase activity"/>
    <property type="evidence" value="ECO:0007669"/>
    <property type="project" value="TreeGrafter"/>
</dbReference>
<dbReference type="GO" id="GO:0070291">
    <property type="term" value="P:N-acylethanolamine metabolic process"/>
    <property type="evidence" value="ECO:0007669"/>
    <property type="project" value="TreeGrafter"/>
</dbReference>
<sequence length="383" mass="43015">MPFINEPTQAFEPNPTSASVTKERGVKKFLQLIKFPQPDSFILSAHRGYKWGGTAENSKAALRKAVAEGFICVEVDVRMTSDNVPVIVHDATIGRVTNIAEHLGRSDVYSPFTGKGYNPQVSQTPWYGLKENLTLKEEHGHLVDEGVLTYEAMLDFIKDEGLDLIIFMDIKDKAAIPIMYDITKRRANAAGVPAIEWVVWKLFIHYYPTPEDLEAETWWQDAVQNGKPAYIPVFEPFSARMVKDPLASCKAFAQKPYTLSLEIGCRSPNGYLGDLLSYATSPECPIKSIGFFAALGDLWPWDGKEILFDTGDFEMPWDVESQKSKLLFLYTDSPKTHDQLLVKGESPNGHDHRDNPELYKSLGFTWTIADNGVTLRKKGIVTM</sequence>
<dbReference type="GeneID" id="43591400"/>
<dbReference type="RefSeq" id="XP_031858464.1">
    <property type="nucleotide sequence ID" value="XM_032007232.1"/>
</dbReference>
<dbReference type="Gene3D" id="3.20.20.190">
    <property type="entry name" value="Phosphatidylinositol (PI) phosphodiesterase"/>
    <property type="match status" value="1"/>
</dbReference>
<evidence type="ECO:0000313" key="2">
    <source>
        <dbReference type="Proteomes" id="UP000322225"/>
    </source>
</evidence>
<dbReference type="GO" id="GO:0005886">
    <property type="term" value="C:plasma membrane"/>
    <property type="evidence" value="ECO:0007669"/>
    <property type="project" value="TreeGrafter"/>
</dbReference>
<dbReference type="EMBL" id="CP144052">
    <property type="protein sequence ID" value="WWD16431.1"/>
    <property type="molecule type" value="Genomic_DNA"/>
</dbReference>
<accession>A0A5M6BRL9</accession>
<dbReference type="InterPro" id="IPR030395">
    <property type="entry name" value="GP_PDE_dom"/>
</dbReference>
<proteinExistence type="predicted"/>
<dbReference type="PROSITE" id="PS50007">
    <property type="entry name" value="PIPLC_X_DOMAIN"/>
    <property type="match status" value="1"/>
</dbReference>
<reference evidence="1" key="1">
    <citation type="submission" date="2017-08" db="EMBL/GenBank/DDBJ databases">
        <authorList>
            <person name="Cuomo C."/>
            <person name="Billmyre B."/>
            <person name="Heitman J."/>
        </authorList>
    </citation>
    <scope>NUCLEOTIDE SEQUENCE</scope>
    <source>
        <strain evidence="1">CBS 12478</strain>
    </source>
</reference>
<dbReference type="Proteomes" id="UP000322225">
    <property type="component" value="Chromosome 2"/>
</dbReference>
<dbReference type="PANTHER" id="PTHR46320">
    <property type="entry name" value="GLYCEROPHOSPHODIESTER PHOSPHODIESTERASE 1"/>
    <property type="match status" value="1"/>
</dbReference>
<dbReference type="AlphaFoldDB" id="A0A5M6BRL9"/>
<name>A0A5M6BRL9_9TREE</name>
<dbReference type="Pfam" id="PF03009">
    <property type="entry name" value="GDPD"/>
    <property type="match status" value="1"/>
</dbReference>
<reference evidence="1" key="2">
    <citation type="submission" date="2024-01" db="EMBL/GenBank/DDBJ databases">
        <title>Comparative genomics of Cryptococcus and Kwoniella reveals pathogenesis evolution and contrasting modes of karyotype evolution via chromosome fusion or intercentromeric recombination.</title>
        <authorList>
            <person name="Coelho M.A."/>
            <person name="David-Palma M."/>
            <person name="Shea T."/>
            <person name="Bowers K."/>
            <person name="McGinley-Smith S."/>
            <person name="Mohammad A.W."/>
            <person name="Gnirke A."/>
            <person name="Yurkov A.M."/>
            <person name="Nowrousian M."/>
            <person name="Sun S."/>
            <person name="Cuomo C.A."/>
            <person name="Heitman J."/>
        </authorList>
    </citation>
    <scope>NUCLEOTIDE SEQUENCE</scope>
    <source>
        <strain evidence="1">CBS 12478</strain>
    </source>
</reference>
<organism evidence="1 2">
    <name type="scientific">Kwoniella shandongensis</name>
    <dbReference type="NCBI Taxonomy" id="1734106"/>
    <lineage>
        <taxon>Eukaryota</taxon>
        <taxon>Fungi</taxon>
        <taxon>Dikarya</taxon>
        <taxon>Basidiomycota</taxon>
        <taxon>Agaricomycotina</taxon>
        <taxon>Tremellomycetes</taxon>
        <taxon>Tremellales</taxon>
        <taxon>Cryptococcaceae</taxon>
        <taxon>Kwoniella</taxon>
    </lineage>
</organism>
<dbReference type="KEGG" id="ksn:43591400"/>
<gene>
    <name evidence="1" type="ORF">CI109_100857</name>
</gene>
<keyword evidence="2" id="KW-1185">Reference proteome</keyword>
<evidence type="ECO:0000313" key="1">
    <source>
        <dbReference type="EMBL" id="WWD16431.1"/>
    </source>
</evidence>
<dbReference type="InterPro" id="IPR017946">
    <property type="entry name" value="PLC-like_Pdiesterase_TIM-brl"/>
</dbReference>
<dbReference type="GO" id="GO:0006580">
    <property type="term" value="P:ethanolamine metabolic process"/>
    <property type="evidence" value="ECO:0007669"/>
    <property type="project" value="TreeGrafter"/>
</dbReference>
<dbReference type="PANTHER" id="PTHR46320:SF1">
    <property type="entry name" value="GLYCEROPHOSPHODIESTER PHOSPHODIESTERASE 1"/>
    <property type="match status" value="1"/>
</dbReference>
<protein>
    <submittedName>
        <fullName evidence="1">Uncharacterized protein</fullName>
    </submittedName>
</protein>
<dbReference type="OrthoDB" id="1058301at2759"/>
<dbReference type="SUPFAM" id="SSF51695">
    <property type="entry name" value="PLC-like phosphodiesterases"/>
    <property type="match status" value="1"/>
</dbReference>
<dbReference type="PROSITE" id="PS51704">
    <property type="entry name" value="GP_PDE"/>
    <property type="match status" value="1"/>
</dbReference>
<dbReference type="GO" id="GO:0006644">
    <property type="term" value="P:phospholipid metabolic process"/>
    <property type="evidence" value="ECO:0007669"/>
    <property type="project" value="TreeGrafter"/>
</dbReference>